<proteinExistence type="predicted"/>
<keyword evidence="2" id="KW-1185">Reference proteome</keyword>
<dbReference type="AlphaFoldDB" id="A0A9P6JHE7"/>
<reference evidence="1" key="1">
    <citation type="journal article" date="2020" name="Fungal Divers.">
        <title>Resolving the Mortierellaceae phylogeny through synthesis of multi-gene phylogenetics and phylogenomics.</title>
        <authorList>
            <person name="Vandepol N."/>
            <person name="Liber J."/>
            <person name="Desiro A."/>
            <person name="Na H."/>
            <person name="Kennedy M."/>
            <person name="Barry K."/>
            <person name="Grigoriev I.V."/>
            <person name="Miller A.N."/>
            <person name="O'Donnell K."/>
            <person name="Stajich J.E."/>
            <person name="Bonito G."/>
        </authorList>
    </citation>
    <scope>NUCLEOTIDE SEQUENCE</scope>
    <source>
        <strain evidence="1">MES-2147</strain>
    </source>
</reference>
<evidence type="ECO:0000313" key="1">
    <source>
        <dbReference type="EMBL" id="KAF9979899.1"/>
    </source>
</evidence>
<dbReference type="EMBL" id="JAAAHW010003948">
    <property type="protein sequence ID" value="KAF9979899.1"/>
    <property type="molecule type" value="Genomic_DNA"/>
</dbReference>
<evidence type="ECO:0000313" key="2">
    <source>
        <dbReference type="Proteomes" id="UP000749646"/>
    </source>
</evidence>
<accession>A0A9P6JHE7</accession>
<sequence length="118" mass="13569">MAIPAPIPNIMDIISPDENEYSVGTSLSVQVTIRNEEFRLVDPEVRIRIQKSADFPMLNELVGTTRARILEDVGFKFPIKKEWLIKEQANIPFRIRVSWDYPRGGYQDSGNFDLEDSL</sequence>
<organism evidence="1 2">
    <name type="scientific">Modicella reniformis</name>
    <dbReference type="NCBI Taxonomy" id="1440133"/>
    <lineage>
        <taxon>Eukaryota</taxon>
        <taxon>Fungi</taxon>
        <taxon>Fungi incertae sedis</taxon>
        <taxon>Mucoromycota</taxon>
        <taxon>Mortierellomycotina</taxon>
        <taxon>Mortierellomycetes</taxon>
        <taxon>Mortierellales</taxon>
        <taxon>Mortierellaceae</taxon>
        <taxon>Modicella</taxon>
    </lineage>
</organism>
<dbReference type="Proteomes" id="UP000749646">
    <property type="component" value="Unassembled WGS sequence"/>
</dbReference>
<feature type="non-terminal residue" evidence="1">
    <location>
        <position position="118"/>
    </location>
</feature>
<comment type="caution">
    <text evidence="1">The sequence shown here is derived from an EMBL/GenBank/DDBJ whole genome shotgun (WGS) entry which is preliminary data.</text>
</comment>
<protein>
    <submittedName>
        <fullName evidence="1">Uncharacterized protein</fullName>
    </submittedName>
</protein>
<gene>
    <name evidence="1" type="ORF">BGZ65_005847</name>
</gene>
<dbReference type="OrthoDB" id="2436092at2759"/>
<name>A0A9P6JHE7_9FUNG</name>